<dbReference type="PANTHER" id="PTHR33964">
    <property type="entry name" value="RE45066P-RELATED"/>
    <property type="match status" value="1"/>
</dbReference>
<dbReference type="EMBL" id="UYJE01007034">
    <property type="protein sequence ID" value="VDI51169.1"/>
    <property type="molecule type" value="Genomic_DNA"/>
</dbReference>
<dbReference type="Proteomes" id="UP000596742">
    <property type="component" value="Unassembled WGS sequence"/>
</dbReference>
<gene>
    <name evidence="2" type="ORF">MGAL_10B020509</name>
</gene>
<accession>A0A8B6FN19</accession>
<proteinExistence type="predicted"/>
<evidence type="ECO:0000313" key="2">
    <source>
        <dbReference type="EMBL" id="VDI51169.1"/>
    </source>
</evidence>
<name>A0A8B6FN19_MYTGA</name>
<dbReference type="PANTHER" id="PTHR33964:SF1">
    <property type="entry name" value="RE45066P"/>
    <property type="match status" value="1"/>
</dbReference>
<feature type="signal peptide" evidence="1">
    <location>
        <begin position="1"/>
        <end position="29"/>
    </location>
</feature>
<protein>
    <submittedName>
        <fullName evidence="2">Uncharacterized protein</fullName>
    </submittedName>
</protein>
<organism evidence="2 3">
    <name type="scientific">Mytilus galloprovincialis</name>
    <name type="common">Mediterranean mussel</name>
    <dbReference type="NCBI Taxonomy" id="29158"/>
    <lineage>
        <taxon>Eukaryota</taxon>
        <taxon>Metazoa</taxon>
        <taxon>Spiralia</taxon>
        <taxon>Lophotrochozoa</taxon>
        <taxon>Mollusca</taxon>
        <taxon>Bivalvia</taxon>
        <taxon>Autobranchia</taxon>
        <taxon>Pteriomorphia</taxon>
        <taxon>Mytilida</taxon>
        <taxon>Mytiloidea</taxon>
        <taxon>Mytilidae</taxon>
        <taxon>Mytilinae</taxon>
        <taxon>Mytilus</taxon>
    </lineage>
</organism>
<comment type="caution">
    <text evidence="2">The sequence shown here is derived from an EMBL/GenBank/DDBJ whole genome shotgun (WGS) entry which is preliminary data.</text>
</comment>
<keyword evidence="3" id="KW-1185">Reference proteome</keyword>
<dbReference type="AlphaFoldDB" id="A0A8B6FN19"/>
<sequence length="255" mass="29396">MRILRNLQCKFLDVWNFAWLFWLCRFCMAQCPLDVQTYTTDCFRNYNTNLAHIQQTDKTFFLGVHMEDLRLLCSSYQAAVKCVRKLHDQCPAEKHNEIRVALVSLENTQTEPSQLCKDDNMFDVYARSQSCFTTNQDYSERCFETSMDMSVSSINQVTNKPLNQFCSELKSLNTCISNNTQLKCGKEAKSLVDVLIRASIKRSTECDNLVPLSQASSPDHNGNNSNSGSCLWKNYIHRTLLLCLIFLILKHSIRL</sequence>
<evidence type="ECO:0000256" key="1">
    <source>
        <dbReference type="SAM" id="SignalP"/>
    </source>
</evidence>
<feature type="chain" id="PRO_5032479893" evidence="1">
    <location>
        <begin position="30"/>
        <end position="255"/>
    </location>
</feature>
<evidence type="ECO:0000313" key="3">
    <source>
        <dbReference type="Proteomes" id="UP000596742"/>
    </source>
</evidence>
<dbReference type="OrthoDB" id="6052570at2759"/>
<keyword evidence="1" id="KW-0732">Signal</keyword>
<reference evidence="2" key="1">
    <citation type="submission" date="2018-11" db="EMBL/GenBank/DDBJ databases">
        <authorList>
            <person name="Alioto T."/>
            <person name="Alioto T."/>
        </authorList>
    </citation>
    <scope>NUCLEOTIDE SEQUENCE</scope>
</reference>